<keyword evidence="2" id="KW-0812">Transmembrane</keyword>
<feature type="transmembrane region" description="Helical" evidence="2">
    <location>
        <begin position="42"/>
        <end position="62"/>
    </location>
</feature>
<feature type="region of interest" description="Disordered" evidence="1">
    <location>
        <begin position="67"/>
        <end position="122"/>
    </location>
</feature>
<sequence>MDETRARALLTRIVDEAPPASPVDPDRVIERVEAYRHRRTRWTIATAAALVLVVVVATAALATGDHDEAQRVTPAARPSGVPSPSGSTGPPDVGTLPPTAPAQFDPAHSDIRVTGVPDSLDDRGTTLSPTYLGYYAVGRDPKTRKQSHLQVLVGPRGRTLTNHLKSASHSGTDGPAIGGRPSTWTAIGDFGFELRWDWAPNAEAYVVVPKLPDPRNLAVRIASSLSIDLSTATRLPYTFEAPEHFTLREFQTTTSPTGIRAPSATVAYGGPGPSYVSINANPIGNGIGTATTTIEDRPARVVDERSMTELTSVVMATGDLKVTASCSYRQNAEFTAAQLKAQCLELAATVQQSADLENQAEWPPFAPR</sequence>
<dbReference type="AlphaFoldDB" id="A0A1M7RBA1"/>
<gene>
    <name evidence="3" type="ORF">SAMN05443668_109155</name>
</gene>
<feature type="compositionally biased region" description="Low complexity" evidence="1">
    <location>
        <begin position="78"/>
        <end position="95"/>
    </location>
</feature>
<dbReference type="RefSeq" id="WP_073260768.1">
    <property type="nucleotide sequence ID" value="NZ_FRCS01000009.1"/>
</dbReference>
<dbReference type="Proteomes" id="UP000184440">
    <property type="component" value="Unassembled WGS sequence"/>
</dbReference>
<proteinExistence type="predicted"/>
<keyword evidence="2" id="KW-1133">Transmembrane helix</keyword>
<evidence type="ECO:0000313" key="4">
    <source>
        <dbReference type="Proteomes" id="UP000184440"/>
    </source>
</evidence>
<accession>A0A1M7RBA1</accession>
<evidence type="ECO:0000256" key="1">
    <source>
        <dbReference type="SAM" id="MobiDB-lite"/>
    </source>
</evidence>
<organism evidence="3 4">
    <name type="scientific">Cryptosporangium aurantiacum</name>
    <dbReference type="NCBI Taxonomy" id="134849"/>
    <lineage>
        <taxon>Bacteria</taxon>
        <taxon>Bacillati</taxon>
        <taxon>Actinomycetota</taxon>
        <taxon>Actinomycetes</taxon>
        <taxon>Cryptosporangiales</taxon>
        <taxon>Cryptosporangiaceae</taxon>
        <taxon>Cryptosporangium</taxon>
    </lineage>
</organism>
<name>A0A1M7RBA1_9ACTN</name>
<keyword evidence="2" id="KW-0472">Membrane</keyword>
<dbReference type="STRING" id="134849.SAMN05443668_109155"/>
<keyword evidence="4" id="KW-1185">Reference proteome</keyword>
<dbReference type="OrthoDB" id="5187965at2"/>
<dbReference type="EMBL" id="FRCS01000009">
    <property type="protein sequence ID" value="SHN43412.1"/>
    <property type="molecule type" value="Genomic_DNA"/>
</dbReference>
<protein>
    <submittedName>
        <fullName evidence="3">Uncharacterized protein</fullName>
    </submittedName>
</protein>
<evidence type="ECO:0000256" key="2">
    <source>
        <dbReference type="SAM" id="Phobius"/>
    </source>
</evidence>
<reference evidence="3 4" key="1">
    <citation type="submission" date="2016-11" db="EMBL/GenBank/DDBJ databases">
        <authorList>
            <person name="Jaros S."/>
            <person name="Januszkiewicz K."/>
            <person name="Wedrychowicz H."/>
        </authorList>
    </citation>
    <scope>NUCLEOTIDE SEQUENCE [LARGE SCALE GENOMIC DNA]</scope>
    <source>
        <strain evidence="3 4">DSM 46144</strain>
    </source>
</reference>
<evidence type="ECO:0000313" key="3">
    <source>
        <dbReference type="EMBL" id="SHN43412.1"/>
    </source>
</evidence>